<dbReference type="GO" id="GO:0005524">
    <property type="term" value="F:ATP binding"/>
    <property type="evidence" value="ECO:0007669"/>
    <property type="project" value="UniProtKB-KW"/>
</dbReference>
<dbReference type="PROSITE" id="PS50893">
    <property type="entry name" value="ABC_TRANSPORTER_2"/>
    <property type="match status" value="1"/>
</dbReference>
<dbReference type="GO" id="GO:0005886">
    <property type="term" value="C:plasma membrane"/>
    <property type="evidence" value="ECO:0007669"/>
    <property type="project" value="UniProtKB-SubCell"/>
</dbReference>
<keyword evidence="5 7" id="KW-1133">Transmembrane helix</keyword>
<keyword evidence="6 7" id="KW-0472">Membrane</keyword>
<dbReference type="InterPro" id="IPR039421">
    <property type="entry name" value="Type_1_exporter"/>
</dbReference>
<sequence>MGKIETAPKRGGVLKNLWFLISTFSRPTQVRLVLYLCAQALISLMDMVGIAMVLPVTQVLMGADLDQGNLGVAHRMVGNPSTRTFTIELCVAMVLAFLIKAVVGTWLSWWSTGFVARLSAGTSSRLLRAFLHEDYLSHKGRDVAEVIRNVGPAVQSAHTQSLGGMINLSGLVFSSVTVMILLLIITPLPTLLAIIYFGILILFIQKALGRRNADAGHLAQKTGWEAGKALVEAMNGFREINVQECDTQFIAQYAEKNAENANASRLANFYTGLPKIILEFLTIMFIAIVLIIVSMTSDPSSAMATMTVFVAAAIKLLPNMSAITASIGMVRFGAGGLDITVNTLKNMSGNKEFRSDSPLPTHEDVIKQVHRIGYGQPHPVPVSVTDLSFTYPDGTDPVLQNITIDIPAGTSLALCGLSGSGKTTLIDILLGLIPYRHGVITFDGVDIQNNMRSWHDHVAYVPQDVYILDSSIDANIAFGIPEDAWDRQRIVECIKAAQLTDVASEFESGRLASVGERGAKLSGGQRQRIGIARALYRNPSVLVLDEATSALDNETEAAISNTIHSLQGEVTTVLVAHRLSTVRDVDQLVYLENGHIAARGTFSEVQKSSRSFTRLVELGSLDREVPRDER</sequence>
<evidence type="ECO:0000256" key="7">
    <source>
        <dbReference type="SAM" id="Phobius"/>
    </source>
</evidence>
<evidence type="ECO:0000256" key="4">
    <source>
        <dbReference type="ARBA" id="ARBA00022840"/>
    </source>
</evidence>
<gene>
    <name evidence="10" type="ORF">HMPREF9153_1241</name>
</gene>
<keyword evidence="11" id="KW-1185">Reference proteome</keyword>
<dbReference type="InterPro" id="IPR011527">
    <property type="entry name" value="ABC1_TM_dom"/>
</dbReference>
<feature type="domain" description="ABC transmembrane type-1" evidence="9">
    <location>
        <begin position="33"/>
        <end position="330"/>
    </location>
</feature>
<dbReference type="SUPFAM" id="SSF90123">
    <property type="entry name" value="ABC transporter transmembrane region"/>
    <property type="match status" value="1"/>
</dbReference>
<feature type="transmembrane region" description="Helical" evidence="7">
    <location>
        <begin position="171"/>
        <end position="204"/>
    </location>
</feature>
<dbReference type="InterPro" id="IPR027417">
    <property type="entry name" value="P-loop_NTPase"/>
</dbReference>
<dbReference type="RefSeq" id="WP_004810333.1">
    <property type="nucleotide sequence ID" value="NZ_JH165054.1"/>
</dbReference>
<comment type="subcellular location">
    <subcellularLocation>
        <location evidence="1">Cell membrane</location>
        <topology evidence="1">Multi-pass membrane protein</topology>
    </subcellularLocation>
</comment>
<feature type="transmembrane region" description="Helical" evidence="7">
    <location>
        <begin position="276"/>
        <end position="295"/>
    </location>
</feature>
<dbReference type="GO" id="GO:0034040">
    <property type="term" value="F:ATPase-coupled lipid transmembrane transporter activity"/>
    <property type="evidence" value="ECO:0007669"/>
    <property type="project" value="TreeGrafter"/>
</dbReference>
<dbReference type="PANTHER" id="PTHR24221:SF654">
    <property type="entry name" value="ATP-BINDING CASSETTE SUB-FAMILY B MEMBER 6"/>
    <property type="match status" value="1"/>
</dbReference>
<dbReference type="HOGENOM" id="CLU_000604_84_3_11"/>
<dbReference type="InterPro" id="IPR036640">
    <property type="entry name" value="ABC1_TM_sf"/>
</dbReference>
<evidence type="ECO:0000256" key="6">
    <source>
        <dbReference type="ARBA" id="ARBA00023136"/>
    </source>
</evidence>
<dbReference type="PATRIC" id="fig|997355.3.peg.1222"/>
<dbReference type="SUPFAM" id="SSF52540">
    <property type="entry name" value="P-loop containing nucleoside triphosphate hydrolases"/>
    <property type="match status" value="1"/>
</dbReference>
<organism evidence="10 11">
    <name type="scientific">Cutibacterium avidum ATCC 25577</name>
    <dbReference type="NCBI Taxonomy" id="997355"/>
    <lineage>
        <taxon>Bacteria</taxon>
        <taxon>Bacillati</taxon>
        <taxon>Actinomycetota</taxon>
        <taxon>Actinomycetes</taxon>
        <taxon>Propionibacteriales</taxon>
        <taxon>Propionibacteriaceae</taxon>
        <taxon>Cutibacterium</taxon>
    </lineage>
</organism>
<comment type="caution">
    <text evidence="10">The sequence shown here is derived from an EMBL/GenBank/DDBJ whole genome shotgun (WGS) entry which is preliminary data.</text>
</comment>
<dbReference type="InterPro" id="IPR003439">
    <property type="entry name" value="ABC_transporter-like_ATP-bd"/>
</dbReference>
<accession>G4CXI4</accession>
<dbReference type="GO" id="GO:0016887">
    <property type="term" value="F:ATP hydrolysis activity"/>
    <property type="evidence" value="ECO:0007669"/>
    <property type="project" value="InterPro"/>
</dbReference>
<keyword evidence="2 7" id="KW-0812">Transmembrane</keyword>
<evidence type="ECO:0000259" key="8">
    <source>
        <dbReference type="PROSITE" id="PS50893"/>
    </source>
</evidence>
<evidence type="ECO:0000256" key="5">
    <source>
        <dbReference type="ARBA" id="ARBA00022989"/>
    </source>
</evidence>
<evidence type="ECO:0000256" key="2">
    <source>
        <dbReference type="ARBA" id="ARBA00022692"/>
    </source>
</evidence>
<dbReference type="Pfam" id="PF00664">
    <property type="entry name" value="ABC_membrane"/>
    <property type="match status" value="1"/>
</dbReference>
<dbReference type="PROSITE" id="PS50929">
    <property type="entry name" value="ABC_TM1F"/>
    <property type="match status" value="1"/>
</dbReference>
<dbReference type="GO" id="GO:0140359">
    <property type="term" value="F:ABC-type transporter activity"/>
    <property type="evidence" value="ECO:0007669"/>
    <property type="project" value="InterPro"/>
</dbReference>
<dbReference type="Pfam" id="PF00005">
    <property type="entry name" value="ABC_tran"/>
    <property type="match status" value="1"/>
</dbReference>
<feature type="domain" description="ABC transporter" evidence="8">
    <location>
        <begin position="382"/>
        <end position="618"/>
    </location>
</feature>
<protein>
    <submittedName>
        <fullName evidence="10">ABC superfamily ATP binding cassette transporter, ABC/membrane protein</fullName>
    </submittedName>
</protein>
<dbReference type="Gene3D" id="3.40.50.300">
    <property type="entry name" value="P-loop containing nucleotide triphosphate hydrolases"/>
    <property type="match status" value="1"/>
</dbReference>
<dbReference type="PROSITE" id="PS00211">
    <property type="entry name" value="ABC_TRANSPORTER_1"/>
    <property type="match status" value="1"/>
</dbReference>
<dbReference type="PANTHER" id="PTHR24221">
    <property type="entry name" value="ATP-BINDING CASSETTE SUB-FAMILY B"/>
    <property type="match status" value="1"/>
</dbReference>
<dbReference type="SMART" id="SM00382">
    <property type="entry name" value="AAA"/>
    <property type="match status" value="1"/>
</dbReference>
<reference evidence="10 11" key="1">
    <citation type="submission" date="2011-06" db="EMBL/GenBank/DDBJ databases">
        <authorList>
            <person name="Muzny D."/>
            <person name="Qin X."/>
            <person name="Deng J."/>
            <person name="Jiang H."/>
            <person name="Liu Y."/>
            <person name="Qu J."/>
            <person name="Song X.-Z."/>
            <person name="Zhang L."/>
            <person name="Thornton R."/>
            <person name="Coyle M."/>
            <person name="Francisco L."/>
            <person name="Jackson L."/>
            <person name="Javaid M."/>
            <person name="Korchina V."/>
            <person name="Kovar C."/>
            <person name="Mata R."/>
            <person name="Mathew T."/>
            <person name="Ngo R."/>
            <person name="Nguyen L."/>
            <person name="Nguyen N."/>
            <person name="Okwuonu G."/>
            <person name="Ongeri F."/>
            <person name="Pham C."/>
            <person name="Simmons D."/>
            <person name="Wilczek-Boney K."/>
            <person name="Hale W."/>
            <person name="Jakkamsetti A."/>
            <person name="Pham P."/>
            <person name="Ruth R."/>
            <person name="San Lucas F."/>
            <person name="Warren J."/>
            <person name="Zhang J."/>
            <person name="Zhao Z."/>
            <person name="Zhou C."/>
            <person name="Zhu D."/>
            <person name="Lee S."/>
            <person name="Bess C."/>
            <person name="Blankenburg K."/>
            <person name="Forbes L."/>
            <person name="Fu Q."/>
            <person name="Gubbala S."/>
            <person name="Hirani K."/>
            <person name="Jayaseelan J.C."/>
            <person name="Lara F."/>
            <person name="Munidasa M."/>
            <person name="Palculict T."/>
            <person name="Patil S."/>
            <person name="Pu L.-L."/>
            <person name="Saada N."/>
            <person name="Tang L."/>
            <person name="Weissenberger G."/>
            <person name="Zhu Y."/>
            <person name="Hemphill L."/>
            <person name="Shang Y."/>
            <person name="Youmans B."/>
            <person name="Ayvaz T."/>
            <person name="Ross M."/>
            <person name="Santibanez J."/>
            <person name="Aqrawi P."/>
            <person name="Gross S."/>
            <person name="Joshi V."/>
            <person name="Fowler G."/>
            <person name="Nazareth L."/>
            <person name="Reid J."/>
            <person name="Worley K."/>
            <person name="Petrosino J."/>
            <person name="Highlander S."/>
            <person name="Gibbs R."/>
        </authorList>
    </citation>
    <scope>NUCLEOTIDE SEQUENCE [LARGE SCALE GENOMIC DNA]</scope>
    <source>
        <strain evidence="10 11">ATCC 25577</strain>
    </source>
</reference>
<name>G4CXI4_9ACTN</name>
<evidence type="ECO:0000256" key="3">
    <source>
        <dbReference type="ARBA" id="ARBA00022741"/>
    </source>
</evidence>
<dbReference type="EMBL" id="AGBA01000013">
    <property type="protein sequence ID" value="EGY77698.1"/>
    <property type="molecule type" value="Genomic_DNA"/>
</dbReference>
<dbReference type="Gene3D" id="1.20.1560.10">
    <property type="entry name" value="ABC transporter type 1, transmembrane domain"/>
    <property type="match status" value="1"/>
</dbReference>
<dbReference type="InterPro" id="IPR003593">
    <property type="entry name" value="AAA+_ATPase"/>
</dbReference>
<keyword evidence="3" id="KW-0547">Nucleotide-binding</keyword>
<feature type="transmembrane region" description="Helical" evidence="7">
    <location>
        <begin position="85"/>
        <end position="109"/>
    </location>
</feature>
<evidence type="ECO:0000256" key="1">
    <source>
        <dbReference type="ARBA" id="ARBA00004651"/>
    </source>
</evidence>
<proteinExistence type="predicted"/>
<feature type="transmembrane region" description="Helical" evidence="7">
    <location>
        <begin position="32"/>
        <end position="54"/>
    </location>
</feature>
<dbReference type="InterPro" id="IPR017871">
    <property type="entry name" value="ABC_transporter-like_CS"/>
</dbReference>
<dbReference type="Proteomes" id="UP000005332">
    <property type="component" value="Unassembled WGS sequence"/>
</dbReference>
<evidence type="ECO:0000313" key="10">
    <source>
        <dbReference type="EMBL" id="EGY77698.1"/>
    </source>
</evidence>
<evidence type="ECO:0000259" key="9">
    <source>
        <dbReference type="PROSITE" id="PS50929"/>
    </source>
</evidence>
<evidence type="ECO:0000313" key="11">
    <source>
        <dbReference type="Proteomes" id="UP000005332"/>
    </source>
</evidence>
<keyword evidence="4" id="KW-0067">ATP-binding</keyword>
<dbReference type="AlphaFoldDB" id="G4CXI4"/>